<gene>
    <name evidence="3" type="ORF">CLV46_0686</name>
</gene>
<dbReference type="InterPro" id="IPR050564">
    <property type="entry name" value="F420-G6PD/mer"/>
</dbReference>
<dbReference type="Gene3D" id="3.20.20.30">
    <property type="entry name" value="Luciferase-like domain"/>
    <property type="match status" value="1"/>
</dbReference>
<dbReference type="PANTHER" id="PTHR43244">
    <property type="match status" value="1"/>
</dbReference>
<dbReference type="OrthoDB" id="7374740at2"/>
<dbReference type="Proteomes" id="UP000228758">
    <property type="component" value="Unassembled WGS sequence"/>
</dbReference>
<accession>A0A2M9CGV0</accession>
<name>A0A2M9CGV0_9MICO</name>
<dbReference type="RefSeq" id="WP_100363484.1">
    <property type="nucleotide sequence ID" value="NZ_PGFF01000001.1"/>
</dbReference>
<keyword evidence="3" id="KW-0503">Monooxygenase</keyword>
<proteinExistence type="predicted"/>
<sequence length="297" mass="32534">MRHGIVILPQGAWREQADRWRRAEELGFHTGWTYDHLSWNPLDGEDWGAAIPTLTAAALVTRRLRIGTFVASPNFRHPVSFARELATLDAVAGGRLTLGVGSGSATSDAPVLGSEPLSPRARHARFDEFVRHLDVLLRFEPEGADGIHLEGEWFRAVRARMVGAPEQSPRLPFVVAADGPRGIALAAELGDGWVTLGPKGVTDDADWWSGVAERAARMEEALVAAGRDTAGFTRVLSLDAGPVFSLESAERYREYVARAAELGFTDVVAHWPRASRRYVGDERVLEEIAPVLADRTR</sequence>
<dbReference type="InterPro" id="IPR011251">
    <property type="entry name" value="Luciferase-like_dom"/>
</dbReference>
<dbReference type="InterPro" id="IPR036661">
    <property type="entry name" value="Luciferase-like_sf"/>
</dbReference>
<feature type="domain" description="Luciferase-like" evidence="2">
    <location>
        <begin position="10"/>
        <end position="265"/>
    </location>
</feature>
<comment type="caution">
    <text evidence="3">The sequence shown here is derived from an EMBL/GenBank/DDBJ whole genome shotgun (WGS) entry which is preliminary data.</text>
</comment>
<dbReference type="Pfam" id="PF00296">
    <property type="entry name" value="Bac_luciferase"/>
    <property type="match status" value="1"/>
</dbReference>
<keyword evidence="1" id="KW-0560">Oxidoreductase</keyword>
<evidence type="ECO:0000313" key="3">
    <source>
        <dbReference type="EMBL" id="PJJ71144.1"/>
    </source>
</evidence>
<evidence type="ECO:0000313" key="4">
    <source>
        <dbReference type="Proteomes" id="UP000228758"/>
    </source>
</evidence>
<reference evidence="3 4" key="1">
    <citation type="submission" date="2017-11" db="EMBL/GenBank/DDBJ databases">
        <title>Genomic Encyclopedia of Archaeal and Bacterial Type Strains, Phase II (KMG-II): From Individual Species to Whole Genera.</title>
        <authorList>
            <person name="Goeker M."/>
        </authorList>
    </citation>
    <scope>NUCLEOTIDE SEQUENCE [LARGE SCALE GENOMIC DNA]</scope>
    <source>
        <strain evidence="3 4">DSM 27393</strain>
    </source>
</reference>
<evidence type="ECO:0000259" key="2">
    <source>
        <dbReference type="Pfam" id="PF00296"/>
    </source>
</evidence>
<protein>
    <submittedName>
        <fullName evidence="3">Luciferase-like monooxygenase</fullName>
    </submittedName>
</protein>
<dbReference type="SUPFAM" id="SSF51679">
    <property type="entry name" value="Bacterial luciferase-like"/>
    <property type="match status" value="1"/>
</dbReference>
<dbReference type="AlphaFoldDB" id="A0A2M9CGV0"/>
<organism evidence="3 4">
    <name type="scientific">Diaminobutyricimonas aerilata</name>
    <dbReference type="NCBI Taxonomy" id="1162967"/>
    <lineage>
        <taxon>Bacteria</taxon>
        <taxon>Bacillati</taxon>
        <taxon>Actinomycetota</taxon>
        <taxon>Actinomycetes</taxon>
        <taxon>Micrococcales</taxon>
        <taxon>Microbacteriaceae</taxon>
        <taxon>Diaminobutyricimonas</taxon>
    </lineage>
</organism>
<evidence type="ECO:0000256" key="1">
    <source>
        <dbReference type="ARBA" id="ARBA00023002"/>
    </source>
</evidence>
<dbReference type="EMBL" id="PGFF01000001">
    <property type="protein sequence ID" value="PJJ71144.1"/>
    <property type="molecule type" value="Genomic_DNA"/>
</dbReference>
<dbReference type="GO" id="GO:0016705">
    <property type="term" value="F:oxidoreductase activity, acting on paired donors, with incorporation or reduction of molecular oxygen"/>
    <property type="evidence" value="ECO:0007669"/>
    <property type="project" value="InterPro"/>
</dbReference>
<dbReference type="PANTHER" id="PTHR43244:SF1">
    <property type="entry name" value="5,10-METHYLENETETRAHYDROMETHANOPTERIN REDUCTASE"/>
    <property type="match status" value="1"/>
</dbReference>
<dbReference type="GO" id="GO:0004497">
    <property type="term" value="F:monooxygenase activity"/>
    <property type="evidence" value="ECO:0007669"/>
    <property type="project" value="UniProtKB-KW"/>
</dbReference>
<keyword evidence="4" id="KW-1185">Reference proteome</keyword>